<reference evidence="3" key="1">
    <citation type="submission" date="2017-06" db="EMBL/GenBank/DDBJ databases">
        <authorList>
            <person name="Varghese N."/>
            <person name="Submissions S."/>
        </authorList>
    </citation>
    <scope>NUCLEOTIDE SEQUENCE [LARGE SCALE GENOMIC DNA]</scope>
    <source>
        <strain evidence="3">DSM 46839</strain>
    </source>
</reference>
<feature type="transmembrane region" description="Helical" evidence="1">
    <location>
        <begin position="17"/>
        <end position="40"/>
    </location>
</feature>
<organism evidence="2 3">
    <name type="scientific">Geodermatophilus pulveris</name>
    <dbReference type="NCBI Taxonomy" id="1564159"/>
    <lineage>
        <taxon>Bacteria</taxon>
        <taxon>Bacillati</taxon>
        <taxon>Actinomycetota</taxon>
        <taxon>Actinomycetes</taxon>
        <taxon>Geodermatophilales</taxon>
        <taxon>Geodermatophilaceae</taxon>
        <taxon>Geodermatophilus</taxon>
    </lineage>
</organism>
<evidence type="ECO:0000256" key="1">
    <source>
        <dbReference type="SAM" id="Phobius"/>
    </source>
</evidence>
<feature type="transmembrane region" description="Helical" evidence="1">
    <location>
        <begin position="60"/>
        <end position="81"/>
    </location>
</feature>
<dbReference type="Proteomes" id="UP000198373">
    <property type="component" value="Unassembled WGS sequence"/>
</dbReference>
<keyword evidence="1" id="KW-1133">Transmembrane helix</keyword>
<gene>
    <name evidence="2" type="ORF">SAMN06893096_11329</name>
</gene>
<dbReference type="OrthoDB" id="9809977at2"/>
<name>A0A239J895_9ACTN</name>
<feature type="transmembrane region" description="Helical" evidence="1">
    <location>
        <begin position="147"/>
        <end position="172"/>
    </location>
</feature>
<accession>A0A239J895</accession>
<dbReference type="RefSeq" id="WP_143425144.1">
    <property type="nucleotide sequence ID" value="NZ_FZOO01000013.1"/>
</dbReference>
<evidence type="ECO:0000313" key="2">
    <source>
        <dbReference type="EMBL" id="SNT01728.1"/>
    </source>
</evidence>
<keyword evidence="1" id="KW-0812">Transmembrane</keyword>
<feature type="transmembrane region" description="Helical" evidence="1">
    <location>
        <begin position="354"/>
        <end position="374"/>
    </location>
</feature>
<feature type="transmembrane region" description="Helical" evidence="1">
    <location>
        <begin position="409"/>
        <end position="426"/>
    </location>
</feature>
<feature type="transmembrane region" description="Helical" evidence="1">
    <location>
        <begin position="386"/>
        <end position="403"/>
    </location>
</feature>
<sequence>MSAPAATGTSTRTGRGLWWLSPAGLLGVLIPTTVLLTGLLSDAVFRLQYRTPKSVTTETLLLVAVACLVLAGAATLAAGLARGGGTPLLLDRGVRPQLRSAARVLFWATVVGYTAFYVAGFARGLRPAQVLEILISQDNYGVSLRDYFGGVPGLTTLTQCGIAFVVVATYVLRREHDRRLAAQVVVVLLLTLLRSYVNNERLALIEVAIPAIVVLAMTARNDRRRSRRVAARFGPLALAPLLFLLFAVFEYSRSWQYFESRTDLSFLEFMVVRFAGYYATAYNNGQLQLLYADFPGRLPRDSLQAFWEAPVIAQLGLYDRLSAPVPTASDSILEQFGNPEFNNPGGVTTPFVDFGPVGGLLFMAVLGAVLGLLYRRFVDGEVVGALLYPVAFTGLLDLPRYLYWTQGRVTPALAGLLAVAYVIVRAERRERSRAAAHRRSLGQRVVAPTGGSPG</sequence>
<feature type="transmembrane region" description="Helical" evidence="1">
    <location>
        <begin position="231"/>
        <end position="249"/>
    </location>
</feature>
<dbReference type="AlphaFoldDB" id="A0A239J895"/>
<proteinExistence type="predicted"/>
<evidence type="ECO:0000313" key="3">
    <source>
        <dbReference type="Proteomes" id="UP000198373"/>
    </source>
</evidence>
<feature type="transmembrane region" description="Helical" evidence="1">
    <location>
        <begin position="102"/>
        <end position="122"/>
    </location>
</feature>
<keyword evidence="1" id="KW-0472">Membrane</keyword>
<protein>
    <submittedName>
        <fullName evidence="2">Oligosaccharide repeat unit polymerase</fullName>
    </submittedName>
</protein>
<keyword evidence="3" id="KW-1185">Reference proteome</keyword>
<dbReference type="EMBL" id="FZOO01000013">
    <property type="protein sequence ID" value="SNT01728.1"/>
    <property type="molecule type" value="Genomic_DNA"/>
</dbReference>